<dbReference type="CDD" id="cd15853">
    <property type="entry name" value="SNARE_Bet1"/>
    <property type="match status" value="1"/>
</dbReference>
<reference evidence="11" key="1">
    <citation type="submission" date="2022-08" db="EMBL/GenBank/DDBJ databases">
        <authorList>
            <person name="Byrne P K."/>
        </authorList>
    </citation>
    <scope>NUCLEOTIDE SEQUENCE</scope>
    <source>
        <strain evidence="11">UCD650</strain>
    </source>
</reference>
<keyword evidence="12" id="KW-1185">Reference proteome</keyword>
<dbReference type="InterPro" id="IPR039899">
    <property type="entry name" value="BET1_SNARE"/>
</dbReference>
<evidence type="ECO:0000256" key="8">
    <source>
        <dbReference type="ARBA" id="ARBA00046280"/>
    </source>
</evidence>
<keyword evidence="4" id="KW-0653">Protein transport</keyword>
<evidence type="ECO:0000256" key="6">
    <source>
        <dbReference type="ARBA" id="ARBA00023034"/>
    </source>
</evidence>
<keyword evidence="5 9" id="KW-1133">Transmembrane helix</keyword>
<evidence type="ECO:0000256" key="2">
    <source>
        <dbReference type="ARBA" id="ARBA00022448"/>
    </source>
</evidence>
<evidence type="ECO:0000256" key="1">
    <source>
        <dbReference type="ARBA" id="ARBA00004394"/>
    </source>
</evidence>
<evidence type="ECO:0000256" key="3">
    <source>
        <dbReference type="ARBA" id="ARBA00022692"/>
    </source>
</evidence>
<sequence>MFKVTNNNFLHATLVCFLFTQNDNKLEGLANKLATFRNINQEIGDRAVSDSSVINQMTDSLGSMFTDIKNSSSRLTRSLKAGNGIWRMVGLALLIFFILYTLFKLF</sequence>
<keyword evidence="6" id="KW-0333">Golgi apparatus</keyword>
<organism evidence="11 12">
    <name type="scientific">Saccharomyces eubayanus</name>
    <name type="common">Yeast</name>
    <dbReference type="NCBI Taxonomy" id="1080349"/>
    <lineage>
        <taxon>Eukaryota</taxon>
        <taxon>Fungi</taxon>
        <taxon>Dikarya</taxon>
        <taxon>Ascomycota</taxon>
        <taxon>Saccharomycotina</taxon>
        <taxon>Saccharomycetes</taxon>
        <taxon>Saccharomycetales</taxon>
        <taxon>Saccharomycetaceae</taxon>
        <taxon>Saccharomyces</taxon>
    </lineage>
</organism>
<evidence type="ECO:0000256" key="4">
    <source>
        <dbReference type="ARBA" id="ARBA00022927"/>
    </source>
</evidence>
<feature type="domain" description="T-SNARE coiled-coil homology" evidence="10">
    <location>
        <begin position="16"/>
        <end position="78"/>
    </location>
</feature>
<accession>A0ABN8VEJ6</accession>
<proteinExistence type="predicted"/>
<comment type="subcellular location">
    <subcellularLocation>
        <location evidence="8">Endomembrane system</location>
        <topology evidence="8">Single-pass type IV membrane protein</topology>
    </subcellularLocation>
    <subcellularLocation>
        <location evidence="1">Golgi apparatus membrane</location>
    </subcellularLocation>
</comment>
<protein>
    <recommendedName>
        <fullName evidence="10">t-SNARE coiled-coil homology domain-containing protein</fullName>
    </recommendedName>
</protein>
<evidence type="ECO:0000256" key="7">
    <source>
        <dbReference type="ARBA" id="ARBA00023136"/>
    </source>
</evidence>
<gene>
    <name evidence="11" type="primary">U6500K02140</name>
    <name evidence="11" type="ORF">SEUBUCD650_0K02140</name>
</gene>
<feature type="transmembrane region" description="Helical" evidence="9">
    <location>
        <begin position="84"/>
        <end position="103"/>
    </location>
</feature>
<keyword evidence="7 9" id="KW-0472">Membrane</keyword>
<dbReference type="Proteomes" id="UP001152964">
    <property type="component" value="Chromosome 11"/>
</dbReference>
<dbReference type="SUPFAM" id="SSF58038">
    <property type="entry name" value="SNARE fusion complex"/>
    <property type="match status" value="1"/>
</dbReference>
<evidence type="ECO:0000256" key="9">
    <source>
        <dbReference type="SAM" id="Phobius"/>
    </source>
</evidence>
<evidence type="ECO:0000256" key="5">
    <source>
        <dbReference type="ARBA" id="ARBA00022989"/>
    </source>
</evidence>
<dbReference type="PANTHER" id="PTHR12791">
    <property type="entry name" value="GOLGI SNARE BET1-RELATED"/>
    <property type="match status" value="1"/>
</dbReference>
<evidence type="ECO:0000313" key="11">
    <source>
        <dbReference type="EMBL" id="CAI1549141.1"/>
    </source>
</evidence>
<name>A0ABN8VEJ6_SACEU</name>
<keyword evidence="2" id="KW-0813">Transport</keyword>
<evidence type="ECO:0000259" key="10">
    <source>
        <dbReference type="PROSITE" id="PS50192"/>
    </source>
</evidence>
<evidence type="ECO:0000313" key="12">
    <source>
        <dbReference type="Proteomes" id="UP001152964"/>
    </source>
</evidence>
<dbReference type="InterPro" id="IPR000727">
    <property type="entry name" value="T_SNARE_dom"/>
</dbReference>
<dbReference type="PROSITE" id="PS50192">
    <property type="entry name" value="T_SNARE"/>
    <property type="match status" value="1"/>
</dbReference>
<dbReference type="EMBL" id="OX291501">
    <property type="protein sequence ID" value="CAI1549141.1"/>
    <property type="molecule type" value="Genomic_DNA"/>
</dbReference>
<keyword evidence="3 9" id="KW-0812">Transmembrane</keyword>